<organism evidence="6 7">
    <name type="scientific">Buddleja alternifolia</name>
    <dbReference type="NCBI Taxonomy" id="168488"/>
    <lineage>
        <taxon>Eukaryota</taxon>
        <taxon>Viridiplantae</taxon>
        <taxon>Streptophyta</taxon>
        <taxon>Embryophyta</taxon>
        <taxon>Tracheophyta</taxon>
        <taxon>Spermatophyta</taxon>
        <taxon>Magnoliopsida</taxon>
        <taxon>eudicotyledons</taxon>
        <taxon>Gunneridae</taxon>
        <taxon>Pentapetalae</taxon>
        <taxon>asterids</taxon>
        <taxon>lamiids</taxon>
        <taxon>Lamiales</taxon>
        <taxon>Scrophulariaceae</taxon>
        <taxon>Buddlejeae</taxon>
        <taxon>Buddleja</taxon>
    </lineage>
</organism>
<dbReference type="SUPFAM" id="SSF101936">
    <property type="entry name" value="DNA-binding pseudobarrel domain"/>
    <property type="match status" value="1"/>
</dbReference>
<keyword evidence="2" id="KW-0805">Transcription regulation</keyword>
<dbReference type="GO" id="GO:0005634">
    <property type="term" value="C:nucleus"/>
    <property type="evidence" value="ECO:0007669"/>
    <property type="project" value="UniProtKB-SubCell"/>
</dbReference>
<dbReference type="AlphaFoldDB" id="A0AAV6W1S9"/>
<comment type="subcellular location">
    <subcellularLocation>
        <location evidence="1">Nucleus</location>
    </subcellularLocation>
</comment>
<evidence type="ECO:0000313" key="7">
    <source>
        <dbReference type="Proteomes" id="UP000826271"/>
    </source>
</evidence>
<protein>
    <submittedName>
        <fullName evidence="6">Uncharacterized protein</fullName>
    </submittedName>
</protein>
<evidence type="ECO:0000256" key="2">
    <source>
        <dbReference type="ARBA" id="ARBA00023015"/>
    </source>
</evidence>
<gene>
    <name evidence="6" type="ORF">BUALT_Bualt18G0037500</name>
</gene>
<comment type="caution">
    <text evidence="6">The sequence shown here is derived from an EMBL/GenBank/DDBJ whole genome shotgun (WGS) entry which is preliminary data.</text>
</comment>
<evidence type="ECO:0000256" key="4">
    <source>
        <dbReference type="ARBA" id="ARBA00023163"/>
    </source>
</evidence>
<name>A0AAV6W1S9_9LAMI</name>
<dbReference type="Gene3D" id="2.40.330.10">
    <property type="entry name" value="DNA-binding pseudobarrel domain"/>
    <property type="match status" value="1"/>
</dbReference>
<dbReference type="EMBL" id="WHWC01000018">
    <property type="protein sequence ID" value="KAG8364811.1"/>
    <property type="molecule type" value="Genomic_DNA"/>
</dbReference>
<evidence type="ECO:0000256" key="3">
    <source>
        <dbReference type="ARBA" id="ARBA00023125"/>
    </source>
</evidence>
<keyword evidence="5" id="KW-0539">Nucleus</keyword>
<evidence type="ECO:0000313" key="6">
    <source>
        <dbReference type="EMBL" id="KAG8364811.1"/>
    </source>
</evidence>
<evidence type="ECO:0000256" key="1">
    <source>
        <dbReference type="ARBA" id="ARBA00004123"/>
    </source>
</evidence>
<dbReference type="Proteomes" id="UP000826271">
    <property type="component" value="Unassembled WGS sequence"/>
</dbReference>
<evidence type="ECO:0000256" key="5">
    <source>
        <dbReference type="ARBA" id="ARBA00023242"/>
    </source>
</evidence>
<sequence length="193" mass="22154">MPSARKEKLSFLKMLIVPGCLEEMQYPDRFVRRAHLNIGSHLTVCTSLDSFQFGVERVNGRLICERAEWLRFVAVHNTQFGEFVFFRHRGRMVFDATVIVPSMSSKKYDVEPVTSDEFELTVPRSSGSDYHTPRQAALCIPTHFWRGYELSTKRTAVLKAVRRGDTIKEVGLRWKNNGAADGRGTFWMKDGYA</sequence>
<dbReference type="InterPro" id="IPR015300">
    <property type="entry name" value="DNA-bd_pseudobarrel_sf"/>
</dbReference>
<keyword evidence="3" id="KW-0238">DNA-binding</keyword>
<keyword evidence="4" id="KW-0804">Transcription</keyword>
<dbReference type="GO" id="GO:0003677">
    <property type="term" value="F:DNA binding"/>
    <property type="evidence" value="ECO:0007669"/>
    <property type="project" value="UniProtKB-KW"/>
</dbReference>
<keyword evidence="7" id="KW-1185">Reference proteome</keyword>
<proteinExistence type="predicted"/>
<reference evidence="6" key="1">
    <citation type="submission" date="2019-10" db="EMBL/GenBank/DDBJ databases">
        <authorList>
            <person name="Zhang R."/>
            <person name="Pan Y."/>
            <person name="Wang J."/>
            <person name="Ma R."/>
            <person name="Yu S."/>
        </authorList>
    </citation>
    <scope>NUCLEOTIDE SEQUENCE</scope>
    <source>
        <strain evidence="6">LA-IB0</strain>
        <tissue evidence="6">Leaf</tissue>
    </source>
</reference>
<accession>A0AAV6W1S9</accession>